<proteinExistence type="predicted"/>
<name>A0A081C7H4_VECG1</name>
<dbReference type="SUPFAM" id="SSF109854">
    <property type="entry name" value="DinB/YfiT-like putative metalloenzymes"/>
    <property type="match status" value="1"/>
</dbReference>
<protein>
    <recommendedName>
        <fullName evidence="1">DinB-like domain-containing protein</fullName>
    </recommendedName>
</protein>
<evidence type="ECO:0000313" key="2">
    <source>
        <dbReference type="EMBL" id="GAK60529.1"/>
    </source>
</evidence>
<dbReference type="InterPro" id="IPR034660">
    <property type="entry name" value="DinB/YfiT-like"/>
</dbReference>
<evidence type="ECO:0000259" key="1">
    <source>
        <dbReference type="Pfam" id="PF12867"/>
    </source>
</evidence>
<evidence type="ECO:0000313" key="3">
    <source>
        <dbReference type="Proteomes" id="UP000030661"/>
    </source>
</evidence>
<dbReference type="STRING" id="1499967.U27_00426"/>
<dbReference type="HOGENOM" id="CLU_1709993_0_0_0"/>
<keyword evidence="3" id="KW-1185">Reference proteome</keyword>
<accession>A0A081C7H4</accession>
<dbReference type="AlphaFoldDB" id="A0A081C7H4"/>
<organism evidence="2">
    <name type="scientific">Vecturithrix granuli</name>
    <dbReference type="NCBI Taxonomy" id="1499967"/>
    <lineage>
        <taxon>Bacteria</taxon>
        <taxon>Candidatus Moduliflexota</taxon>
        <taxon>Candidatus Vecturitrichia</taxon>
        <taxon>Candidatus Vecturitrichales</taxon>
        <taxon>Candidatus Vecturitrichaceae</taxon>
        <taxon>Candidatus Vecturithrix</taxon>
    </lineage>
</organism>
<dbReference type="Pfam" id="PF12867">
    <property type="entry name" value="DinB_2"/>
    <property type="match status" value="1"/>
</dbReference>
<dbReference type="Gene3D" id="1.20.120.450">
    <property type="entry name" value="dinb family like domain"/>
    <property type="match status" value="1"/>
</dbReference>
<reference evidence="2" key="1">
    <citation type="journal article" date="2015" name="PeerJ">
        <title>First genomic representation of candidate bacterial phylum KSB3 points to enhanced environmental sensing as a trigger of wastewater bulking.</title>
        <authorList>
            <person name="Sekiguchi Y."/>
            <person name="Ohashi A."/>
            <person name="Parks D.H."/>
            <person name="Yamauchi T."/>
            <person name="Tyson G.W."/>
            <person name="Hugenholtz P."/>
        </authorList>
    </citation>
    <scope>NUCLEOTIDE SEQUENCE [LARGE SCALE GENOMIC DNA]</scope>
</reference>
<dbReference type="Proteomes" id="UP000030661">
    <property type="component" value="Unassembled WGS sequence"/>
</dbReference>
<dbReference type="InterPro" id="IPR024775">
    <property type="entry name" value="DinB-like"/>
</dbReference>
<sequence>MKHEIASNYQKNTGFLQYLLNGLTDNDMLTRTGESNTIGWILGHLILHRGKTLQLLKIPCEIHESENAFERGVEKNVELKIDVAQAIKDLMSRGEQLVKRILELDKADLQRTLDMSLPGGKNDLGSGLSFAAWHETFHIGQIDLIKVAVGMEGIK</sequence>
<dbReference type="EMBL" id="DF820473">
    <property type="protein sequence ID" value="GAK60529.1"/>
    <property type="molecule type" value="Genomic_DNA"/>
</dbReference>
<feature type="domain" description="DinB-like" evidence="1">
    <location>
        <begin position="16"/>
        <end position="142"/>
    </location>
</feature>
<gene>
    <name evidence="2" type="ORF">U27_00426</name>
</gene>